<evidence type="ECO:0000259" key="6">
    <source>
        <dbReference type="Pfam" id="PF25917"/>
    </source>
</evidence>
<dbReference type="Gene3D" id="2.40.420.20">
    <property type="match status" value="1"/>
</dbReference>
<dbReference type="Pfam" id="PF25967">
    <property type="entry name" value="RND-MFP_C"/>
    <property type="match status" value="1"/>
</dbReference>
<dbReference type="Pfam" id="PF25954">
    <property type="entry name" value="Beta-barrel_RND_2"/>
    <property type="match status" value="1"/>
</dbReference>
<dbReference type="InterPro" id="IPR058792">
    <property type="entry name" value="Beta-barrel_RND_2"/>
</dbReference>
<evidence type="ECO:0000259" key="8">
    <source>
        <dbReference type="Pfam" id="PF25967"/>
    </source>
</evidence>
<feature type="domain" description="Multidrug resistance protein MdtA-like C-terminal permuted SH3" evidence="8">
    <location>
        <begin position="337"/>
        <end position="395"/>
    </location>
</feature>
<dbReference type="InterPro" id="IPR058625">
    <property type="entry name" value="MdtA-like_BSH"/>
</dbReference>
<evidence type="ECO:0000256" key="4">
    <source>
        <dbReference type="SAM" id="Coils"/>
    </source>
</evidence>
<evidence type="ECO:0000259" key="7">
    <source>
        <dbReference type="Pfam" id="PF25954"/>
    </source>
</evidence>
<evidence type="ECO:0000256" key="5">
    <source>
        <dbReference type="SAM" id="MobiDB-lite"/>
    </source>
</evidence>
<dbReference type="Gene3D" id="2.40.50.100">
    <property type="match status" value="1"/>
</dbReference>
<name>A0A9J7BNT8_9BACT</name>
<keyword evidence="4" id="KW-0175">Coiled coil</keyword>
<dbReference type="InterPro" id="IPR058627">
    <property type="entry name" value="MdtA-like_C"/>
</dbReference>
<dbReference type="GO" id="GO:0015562">
    <property type="term" value="F:efflux transmembrane transporter activity"/>
    <property type="evidence" value="ECO:0007669"/>
    <property type="project" value="TreeGrafter"/>
</dbReference>
<accession>A0A9J7BNT8</accession>
<keyword evidence="3" id="KW-0813">Transport</keyword>
<dbReference type="PANTHER" id="PTHR30469:SF37">
    <property type="entry name" value="RAGD PROTEIN"/>
    <property type="match status" value="1"/>
</dbReference>
<feature type="compositionally biased region" description="Low complexity" evidence="5">
    <location>
        <begin position="447"/>
        <end position="457"/>
    </location>
</feature>
<comment type="similarity">
    <text evidence="2">Belongs to the membrane fusion protein (MFP) (TC 8.A.1) family.</text>
</comment>
<evidence type="ECO:0000313" key="9">
    <source>
        <dbReference type="EMBL" id="UWZ84548.1"/>
    </source>
</evidence>
<evidence type="ECO:0000256" key="2">
    <source>
        <dbReference type="ARBA" id="ARBA00009477"/>
    </source>
</evidence>
<organism evidence="9 10">
    <name type="scientific">Occallatibacter riparius</name>
    <dbReference type="NCBI Taxonomy" id="1002689"/>
    <lineage>
        <taxon>Bacteria</taxon>
        <taxon>Pseudomonadati</taxon>
        <taxon>Acidobacteriota</taxon>
        <taxon>Terriglobia</taxon>
        <taxon>Terriglobales</taxon>
        <taxon>Acidobacteriaceae</taxon>
        <taxon>Occallatibacter</taxon>
    </lineage>
</organism>
<comment type="subcellular location">
    <subcellularLocation>
        <location evidence="1">Cell envelope</location>
    </subcellularLocation>
</comment>
<evidence type="ECO:0000256" key="1">
    <source>
        <dbReference type="ARBA" id="ARBA00004196"/>
    </source>
</evidence>
<evidence type="ECO:0000256" key="3">
    <source>
        <dbReference type="ARBA" id="ARBA00022448"/>
    </source>
</evidence>
<dbReference type="GO" id="GO:1990281">
    <property type="term" value="C:efflux pump complex"/>
    <property type="evidence" value="ECO:0007669"/>
    <property type="project" value="TreeGrafter"/>
</dbReference>
<dbReference type="Gene3D" id="2.40.30.170">
    <property type="match status" value="1"/>
</dbReference>
<dbReference type="RefSeq" id="WP_260794054.1">
    <property type="nucleotide sequence ID" value="NZ_CP093313.1"/>
</dbReference>
<feature type="domain" description="CusB-like beta-barrel" evidence="7">
    <location>
        <begin position="261"/>
        <end position="330"/>
    </location>
</feature>
<gene>
    <name evidence="9" type="ORF">MOP44_01110</name>
</gene>
<dbReference type="NCBIfam" id="TIGR01730">
    <property type="entry name" value="RND_mfp"/>
    <property type="match status" value="1"/>
</dbReference>
<keyword evidence="10" id="KW-1185">Reference proteome</keyword>
<dbReference type="Proteomes" id="UP001059380">
    <property type="component" value="Chromosome"/>
</dbReference>
<feature type="coiled-coil region" evidence="4">
    <location>
        <begin position="122"/>
        <end position="156"/>
    </location>
</feature>
<reference evidence="9" key="1">
    <citation type="submission" date="2021-04" db="EMBL/GenBank/DDBJ databases">
        <title>Phylogenetic analysis of Acidobacteriaceae.</title>
        <authorList>
            <person name="Qiu L."/>
            <person name="Zhang Q."/>
        </authorList>
    </citation>
    <scope>NUCLEOTIDE SEQUENCE</scope>
    <source>
        <strain evidence="9">DSM 25168</strain>
    </source>
</reference>
<dbReference type="Pfam" id="PF25917">
    <property type="entry name" value="BSH_RND"/>
    <property type="match status" value="1"/>
</dbReference>
<dbReference type="Gene3D" id="1.10.287.470">
    <property type="entry name" value="Helix hairpin bin"/>
    <property type="match status" value="1"/>
</dbReference>
<feature type="region of interest" description="Disordered" evidence="5">
    <location>
        <begin position="402"/>
        <end position="457"/>
    </location>
</feature>
<sequence length="457" mass="49289">MPTNYERTAIRALRNCGAVVATAFAVIHLSACRSQGDDSANARAASIPAARVAIAQRGDISHVLTLAGQFQPYQVVDVHPKVSGYMRKINVDIGDIVHEGQSLATLEVPELKAQLQQTVFQVDQSKEEITRAQHEINRAEAQHQALHEQYVRLQQAGQGHPGLIAEQELDNARAADLSAEAQADAARAALAGAKQHLGSAQSENQRVQALHDYTNVVAPISGVVVWRYADTGALIQGGTNSNSQDLPIVRLSQSSLLRLRLPVPEGDVRYVRDGDQVQVRVDAINRSLTGKVVRFTRDVNFETRTMETEVDVDNKDLSISPGMYANTMLRLAHVDRVVTIPIEAIVLQGRQQVVYALDDSNHVHVRQVQVGIEGSKLAEIKSGLQPGERVILGGQEKYQDGEVVSPAVAESPASETQQETGGTIDLKADQPDGRTDSESPAPPPASQPAKPSSGGAR</sequence>
<feature type="compositionally biased region" description="Basic and acidic residues" evidence="5">
    <location>
        <begin position="426"/>
        <end position="437"/>
    </location>
</feature>
<dbReference type="KEGG" id="orp:MOP44_01110"/>
<dbReference type="PANTHER" id="PTHR30469">
    <property type="entry name" value="MULTIDRUG RESISTANCE PROTEIN MDTA"/>
    <property type="match status" value="1"/>
</dbReference>
<dbReference type="AlphaFoldDB" id="A0A9J7BNT8"/>
<dbReference type="SUPFAM" id="SSF111369">
    <property type="entry name" value="HlyD-like secretion proteins"/>
    <property type="match status" value="1"/>
</dbReference>
<evidence type="ECO:0000313" key="10">
    <source>
        <dbReference type="Proteomes" id="UP001059380"/>
    </source>
</evidence>
<dbReference type="InterPro" id="IPR006143">
    <property type="entry name" value="RND_pump_MFP"/>
</dbReference>
<dbReference type="EMBL" id="CP093313">
    <property type="protein sequence ID" value="UWZ84548.1"/>
    <property type="molecule type" value="Genomic_DNA"/>
</dbReference>
<feature type="domain" description="Multidrug resistance protein MdtA-like barrel-sandwich hybrid" evidence="6">
    <location>
        <begin position="75"/>
        <end position="240"/>
    </location>
</feature>
<proteinExistence type="inferred from homology"/>
<protein>
    <submittedName>
        <fullName evidence="9">Efflux RND transporter periplasmic adaptor subunit</fullName>
    </submittedName>
</protein>